<dbReference type="PANTHER" id="PTHR22803">
    <property type="entry name" value="MANNOSE, PHOSPHOLIPASE, LECTIN RECEPTOR RELATED"/>
    <property type="match status" value="1"/>
</dbReference>
<dbReference type="EnsemblMetazoa" id="AFAF012419-RA">
    <property type="protein sequence ID" value="AFAF012419-PA"/>
    <property type="gene ID" value="AFAF012419"/>
</dbReference>
<feature type="domain" description="C-type lectin" evidence="3">
    <location>
        <begin position="20"/>
        <end position="136"/>
    </location>
</feature>
<keyword evidence="1" id="KW-1015">Disulfide bond</keyword>
<evidence type="ECO:0000256" key="1">
    <source>
        <dbReference type="ARBA" id="ARBA00023157"/>
    </source>
</evidence>
<dbReference type="EMBL" id="AXCN02001819">
    <property type="status" value="NOT_ANNOTATED_CDS"/>
    <property type="molecule type" value="Genomic_DNA"/>
</dbReference>
<evidence type="ECO:0000313" key="4">
    <source>
        <dbReference type="EnsemblMetazoa" id="AFAF012419-PA"/>
    </source>
</evidence>
<proteinExistence type="predicted"/>
<evidence type="ECO:0000313" key="5">
    <source>
        <dbReference type="Proteomes" id="UP000075886"/>
    </source>
</evidence>
<reference evidence="5" key="1">
    <citation type="submission" date="2014-01" db="EMBL/GenBank/DDBJ databases">
        <title>The Genome Sequence of Anopheles farauti FAR1 (V2).</title>
        <authorList>
            <consortium name="The Broad Institute Genomics Platform"/>
            <person name="Neafsey D.E."/>
            <person name="Besansky N."/>
            <person name="Howell P."/>
            <person name="Walton C."/>
            <person name="Young S.K."/>
            <person name="Zeng Q."/>
            <person name="Gargeya S."/>
            <person name="Fitzgerald M."/>
            <person name="Haas B."/>
            <person name="Abouelleil A."/>
            <person name="Allen A.W."/>
            <person name="Alvarado L."/>
            <person name="Arachchi H.M."/>
            <person name="Berlin A.M."/>
            <person name="Chapman S.B."/>
            <person name="Gainer-Dewar J."/>
            <person name="Goldberg J."/>
            <person name="Griggs A."/>
            <person name="Gujja S."/>
            <person name="Hansen M."/>
            <person name="Howarth C."/>
            <person name="Imamovic A."/>
            <person name="Ireland A."/>
            <person name="Larimer J."/>
            <person name="McCowan C."/>
            <person name="Murphy C."/>
            <person name="Pearson M."/>
            <person name="Poon T.W."/>
            <person name="Priest M."/>
            <person name="Roberts A."/>
            <person name="Saif S."/>
            <person name="Shea T."/>
            <person name="Sisk P."/>
            <person name="Sykes S."/>
            <person name="Wortman J."/>
            <person name="Nusbaum C."/>
            <person name="Birren B."/>
        </authorList>
    </citation>
    <scope>NUCLEOTIDE SEQUENCE [LARGE SCALE GENOMIC DNA]</scope>
    <source>
        <strain evidence="5">FAR1</strain>
    </source>
</reference>
<dbReference type="InterPro" id="IPR016186">
    <property type="entry name" value="C-type_lectin-like/link_sf"/>
</dbReference>
<dbReference type="SMART" id="SM00034">
    <property type="entry name" value="CLECT"/>
    <property type="match status" value="1"/>
</dbReference>
<feature type="signal peptide" evidence="2">
    <location>
        <begin position="1"/>
        <end position="21"/>
    </location>
</feature>
<dbReference type="AlphaFoldDB" id="A0A182QL56"/>
<dbReference type="SUPFAM" id="SSF56436">
    <property type="entry name" value="C-type lectin-like"/>
    <property type="match status" value="1"/>
</dbReference>
<dbReference type="CDD" id="cd00037">
    <property type="entry name" value="CLECT"/>
    <property type="match status" value="1"/>
</dbReference>
<dbReference type="VEuPathDB" id="VectorBase:AFAF012419"/>
<dbReference type="Proteomes" id="UP000075886">
    <property type="component" value="Unassembled WGS sequence"/>
</dbReference>
<evidence type="ECO:0000256" key="2">
    <source>
        <dbReference type="SAM" id="SignalP"/>
    </source>
</evidence>
<accession>A0A182QL56</accession>
<dbReference type="Pfam" id="PF00059">
    <property type="entry name" value="Lectin_C"/>
    <property type="match status" value="1"/>
</dbReference>
<evidence type="ECO:0000259" key="3">
    <source>
        <dbReference type="PROSITE" id="PS50041"/>
    </source>
</evidence>
<sequence>MASKTLFLVLCLALFAIEVHGAKTFKAYRRKTAFFTAWQICRLYGGHLASILSAEENAMVESAIEAVGTFDGYWFIGGTDIGVEGRFIWIGLNMAINGAAYKNWNTGEPNNLNGNEDCIAMATGAKWIDIPCDSKLEGYVCAFGN</sequence>
<feature type="chain" id="PRO_5008133038" description="C-type lectin domain-containing protein" evidence="2">
    <location>
        <begin position="22"/>
        <end position="145"/>
    </location>
</feature>
<name>A0A182QL56_9DIPT</name>
<dbReference type="InterPro" id="IPR050111">
    <property type="entry name" value="C-type_lectin/snaclec_domain"/>
</dbReference>
<protein>
    <recommendedName>
        <fullName evidence="3">C-type lectin domain-containing protein</fullName>
    </recommendedName>
</protein>
<organism evidence="4 5">
    <name type="scientific">Anopheles farauti</name>
    <dbReference type="NCBI Taxonomy" id="69004"/>
    <lineage>
        <taxon>Eukaryota</taxon>
        <taxon>Metazoa</taxon>
        <taxon>Ecdysozoa</taxon>
        <taxon>Arthropoda</taxon>
        <taxon>Hexapoda</taxon>
        <taxon>Insecta</taxon>
        <taxon>Pterygota</taxon>
        <taxon>Neoptera</taxon>
        <taxon>Endopterygota</taxon>
        <taxon>Diptera</taxon>
        <taxon>Nematocera</taxon>
        <taxon>Culicoidea</taxon>
        <taxon>Culicidae</taxon>
        <taxon>Anophelinae</taxon>
        <taxon>Anopheles</taxon>
    </lineage>
</organism>
<reference evidence="4" key="2">
    <citation type="submission" date="2020-05" db="UniProtKB">
        <authorList>
            <consortium name="EnsemblMetazoa"/>
        </authorList>
    </citation>
    <scope>IDENTIFICATION</scope>
    <source>
        <strain evidence="4">FAR1</strain>
    </source>
</reference>
<keyword evidence="5" id="KW-1185">Reference proteome</keyword>
<dbReference type="InterPro" id="IPR018378">
    <property type="entry name" value="C-type_lectin_CS"/>
</dbReference>
<dbReference type="PROSITE" id="PS00615">
    <property type="entry name" value="C_TYPE_LECTIN_1"/>
    <property type="match status" value="1"/>
</dbReference>
<dbReference type="InterPro" id="IPR016187">
    <property type="entry name" value="CTDL_fold"/>
</dbReference>
<dbReference type="STRING" id="69004.A0A182QL56"/>
<dbReference type="InterPro" id="IPR001304">
    <property type="entry name" value="C-type_lectin-like"/>
</dbReference>
<dbReference type="PROSITE" id="PS50041">
    <property type="entry name" value="C_TYPE_LECTIN_2"/>
    <property type="match status" value="1"/>
</dbReference>
<dbReference type="Gene3D" id="3.10.100.10">
    <property type="entry name" value="Mannose-Binding Protein A, subunit A"/>
    <property type="match status" value="1"/>
</dbReference>
<keyword evidence="2" id="KW-0732">Signal</keyword>